<dbReference type="SUPFAM" id="SSF53448">
    <property type="entry name" value="Nucleotide-diphospho-sugar transferases"/>
    <property type="match status" value="1"/>
</dbReference>
<dbReference type="Gene3D" id="3.90.550.10">
    <property type="entry name" value="Spore Coat Polysaccharide Biosynthesis Protein SpsA, Chain A"/>
    <property type="match status" value="1"/>
</dbReference>
<sequence>MKDRKINRENTEVTILIPTFNRSGYLQEAINSALKQTYPCKIIVCDHGSTDDTPQVMQKYKDKVQYIRREEDFGPHFCWLDGVLHTQTKYVKILFDDDWLDSTFVEKTISLMQADVSCVITNAKISYENDGKKKTGRTTFFNKTGVFRKNLIESEILLLGGVISPTCCLFRREEVIEGIYQGKLPKKGGSYYHGVGPDMFIMLLGFLRYKKIGFINEDLATFRAHEKSITIDATKKNDTKGKIQNAYGDVIEFYSFLKLYKIFKVLYYISPMRISRKILINQIESIKKIVKKFTKGVF</sequence>
<accession>A0A0G0CHW3</accession>
<protein>
    <submittedName>
        <fullName evidence="2">Glycosyl transferase family protein</fullName>
    </submittedName>
</protein>
<reference evidence="2 3" key="1">
    <citation type="journal article" date="2015" name="Nature">
        <title>rRNA introns, odd ribosomes, and small enigmatic genomes across a large radiation of phyla.</title>
        <authorList>
            <person name="Brown C.T."/>
            <person name="Hug L.A."/>
            <person name="Thomas B.C."/>
            <person name="Sharon I."/>
            <person name="Castelle C.J."/>
            <person name="Singh A."/>
            <person name="Wilkins M.J."/>
            <person name="Williams K.H."/>
            <person name="Banfield J.F."/>
        </authorList>
    </citation>
    <scope>NUCLEOTIDE SEQUENCE [LARGE SCALE GENOMIC DNA]</scope>
</reference>
<dbReference type="Pfam" id="PF00535">
    <property type="entry name" value="Glycos_transf_2"/>
    <property type="match status" value="1"/>
</dbReference>
<dbReference type="PANTHER" id="PTHR22916:SF3">
    <property type="entry name" value="UDP-GLCNAC:BETAGAL BETA-1,3-N-ACETYLGLUCOSAMINYLTRANSFERASE-LIKE PROTEIN 1"/>
    <property type="match status" value="1"/>
</dbReference>
<dbReference type="EMBL" id="LBOV01000020">
    <property type="protein sequence ID" value="KKP43147.1"/>
    <property type="molecule type" value="Genomic_DNA"/>
</dbReference>
<organism evidence="2 3">
    <name type="scientific">candidate division WS6 bacterium GW2011_GWC1_33_20</name>
    <dbReference type="NCBI Taxonomy" id="1619089"/>
    <lineage>
        <taxon>Bacteria</taxon>
        <taxon>Candidatus Dojkabacteria</taxon>
    </lineage>
</organism>
<comment type="caution">
    <text evidence="2">The sequence shown here is derived from an EMBL/GenBank/DDBJ whole genome shotgun (WGS) entry which is preliminary data.</text>
</comment>
<feature type="domain" description="Glycosyltransferase 2-like" evidence="1">
    <location>
        <begin position="14"/>
        <end position="173"/>
    </location>
</feature>
<dbReference type="Proteomes" id="UP000034302">
    <property type="component" value="Unassembled WGS sequence"/>
</dbReference>
<name>A0A0G0CHW3_9BACT</name>
<evidence type="ECO:0000313" key="3">
    <source>
        <dbReference type="Proteomes" id="UP000034302"/>
    </source>
</evidence>
<dbReference type="PANTHER" id="PTHR22916">
    <property type="entry name" value="GLYCOSYLTRANSFERASE"/>
    <property type="match status" value="1"/>
</dbReference>
<keyword evidence="2" id="KW-0808">Transferase</keyword>
<evidence type="ECO:0000259" key="1">
    <source>
        <dbReference type="Pfam" id="PF00535"/>
    </source>
</evidence>
<dbReference type="CDD" id="cd00761">
    <property type="entry name" value="Glyco_tranf_GTA_type"/>
    <property type="match status" value="1"/>
</dbReference>
<proteinExistence type="predicted"/>
<dbReference type="AlphaFoldDB" id="A0A0G0CHW3"/>
<evidence type="ECO:0000313" key="2">
    <source>
        <dbReference type="EMBL" id="KKP43147.1"/>
    </source>
</evidence>
<dbReference type="GO" id="GO:0016758">
    <property type="term" value="F:hexosyltransferase activity"/>
    <property type="evidence" value="ECO:0007669"/>
    <property type="project" value="UniProtKB-ARBA"/>
</dbReference>
<dbReference type="InterPro" id="IPR001173">
    <property type="entry name" value="Glyco_trans_2-like"/>
</dbReference>
<gene>
    <name evidence="2" type="ORF">UR34_C0020G0006</name>
</gene>
<dbReference type="InterPro" id="IPR029044">
    <property type="entry name" value="Nucleotide-diphossugar_trans"/>
</dbReference>